<accession>A0ABU0ZMK8</accession>
<dbReference type="EMBL" id="JAVHUY010000023">
    <property type="protein sequence ID" value="MDQ7907652.1"/>
    <property type="molecule type" value="Genomic_DNA"/>
</dbReference>
<evidence type="ECO:0000313" key="1">
    <source>
        <dbReference type="EMBL" id="MDQ7907652.1"/>
    </source>
</evidence>
<dbReference type="Proteomes" id="UP001230908">
    <property type="component" value="Unassembled WGS sequence"/>
</dbReference>
<comment type="caution">
    <text evidence="1">The sequence shown here is derived from an EMBL/GenBank/DDBJ whole genome shotgun (WGS) entry which is preliminary data.</text>
</comment>
<sequence>MSDDSAVAFDTDPRVLQTIGEGAFGVGDGRLGWVRVDLADPAWPNR</sequence>
<keyword evidence="2" id="KW-1185">Reference proteome</keyword>
<name>A0ABU0ZMK8_9ACTN</name>
<evidence type="ECO:0000313" key="2">
    <source>
        <dbReference type="Proteomes" id="UP001230908"/>
    </source>
</evidence>
<protein>
    <submittedName>
        <fullName evidence="1">Uncharacterized protein</fullName>
    </submittedName>
</protein>
<reference evidence="1 2" key="1">
    <citation type="submission" date="2023-08" db="EMBL/GenBank/DDBJ databases">
        <title>Phytohabitans sansha sp. nov., isolated from marine sediment.</title>
        <authorList>
            <person name="Zhao Y."/>
            <person name="Yi K."/>
        </authorList>
    </citation>
    <scope>NUCLEOTIDE SEQUENCE [LARGE SCALE GENOMIC DNA]</scope>
    <source>
        <strain evidence="1 2">ZYX-F-186</strain>
    </source>
</reference>
<gene>
    <name evidence="1" type="ORF">RB614_24320</name>
</gene>
<dbReference type="RefSeq" id="WP_308714929.1">
    <property type="nucleotide sequence ID" value="NZ_JAVHUY010000023.1"/>
</dbReference>
<organism evidence="1 2">
    <name type="scientific">Phytohabitans maris</name>
    <dbReference type="NCBI Taxonomy" id="3071409"/>
    <lineage>
        <taxon>Bacteria</taxon>
        <taxon>Bacillati</taxon>
        <taxon>Actinomycetota</taxon>
        <taxon>Actinomycetes</taxon>
        <taxon>Micromonosporales</taxon>
        <taxon>Micromonosporaceae</taxon>
    </lineage>
</organism>
<proteinExistence type="predicted"/>